<comment type="caution">
    <text evidence="8">The sequence shown here is derived from an EMBL/GenBank/DDBJ whole genome shotgun (WGS) entry which is preliminary data.</text>
</comment>
<evidence type="ECO:0000256" key="3">
    <source>
        <dbReference type="ARBA" id="ARBA00022946"/>
    </source>
</evidence>
<gene>
    <name evidence="8" type="ORF">EJ08DRAFT_352696</name>
</gene>
<keyword evidence="4" id="KW-0496">Mitochondrion</keyword>
<sequence>MVLCSSSTACFRSTRSHRAEDGRYQLLLITPVTNYSTRFIYWKILIQTMRHLLRSHSSIISTITRRTYTTPPPKPKRNLRAKGPLLGLDHFLQRKKTIALWRDIVRAINKIPPSSTRDEMRSFARGEFGRYKDVTDIGHIRYLISSGKTQFDSMRRYIDEQAG</sequence>
<dbReference type="InterPro" id="IPR045293">
    <property type="entry name" value="Complex1_LYR_LYRM2"/>
</dbReference>
<evidence type="ECO:0000256" key="2">
    <source>
        <dbReference type="ARBA" id="ARBA00009508"/>
    </source>
</evidence>
<evidence type="ECO:0000313" key="8">
    <source>
        <dbReference type="EMBL" id="KAF2427546.1"/>
    </source>
</evidence>
<dbReference type="PANTHER" id="PTHR13675">
    <property type="entry name" value="LYR MOTIF-CONTAINING PROTEIN 2"/>
    <property type="match status" value="1"/>
</dbReference>
<organism evidence="8 9">
    <name type="scientific">Tothia fuscella</name>
    <dbReference type="NCBI Taxonomy" id="1048955"/>
    <lineage>
        <taxon>Eukaryota</taxon>
        <taxon>Fungi</taxon>
        <taxon>Dikarya</taxon>
        <taxon>Ascomycota</taxon>
        <taxon>Pezizomycotina</taxon>
        <taxon>Dothideomycetes</taxon>
        <taxon>Pleosporomycetidae</taxon>
        <taxon>Venturiales</taxon>
        <taxon>Cylindrosympodiaceae</taxon>
        <taxon>Tothia</taxon>
    </lineage>
</organism>
<evidence type="ECO:0000313" key="9">
    <source>
        <dbReference type="Proteomes" id="UP000800235"/>
    </source>
</evidence>
<evidence type="ECO:0000256" key="1">
    <source>
        <dbReference type="ARBA" id="ARBA00004173"/>
    </source>
</evidence>
<name>A0A9P4NM98_9PEZI</name>
<dbReference type="EMBL" id="MU007059">
    <property type="protein sequence ID" value="KAF2427546.1"/>
    <property type="molecule type" value="Genomic_DNA"/>
</dbReference>
<evidence type="ECO:0000259" key="7">
    <source>
        <dbReference type="Pfam" id="PF05347"/>
    </source>
</evidence>
<evidence type="ECO:0000256" key="5">
    <source>
        <dbReference type="ARBA" id="ARBA00026235"/>
    </source>
</evidence>
<keyword evidence="3" id="KW-0809">Transit peptide</keyword>
<dbReference type="OrthoDB" id="74240at2759"/>
<dbReference type="InterPro" id="IPR008011">
    <property type="entry name" value="Complex1_LYR_dom"/>
</dbReference>
<dbReference type="AlphaFoldDB" id="A0A9P4NM98"/>
<comment type="subcellular location">
    <subcellularLocation>
        <location evidence="1">Mitochondrion</location>
    </subcellularLocation>
</comment>
<evidence type="ECO:0000256" key="6">
    <source>
        <dbReference type="ARBA" id="ARBA00044735"/>
    </source>
</evidence>
<dbReference type="Proteomes" id="UP000800235">
    <property type="component" value="Unassembled WGS sequence"/>
</dbReference>
<keyword evidence="9" id="KW-1185">Reference proteome</keyword>
<dbReference type="GO" id="GO:0005739">
    <property type="term" value="C:mitochondrion"/>
    <property type="evidence" value="ECO:0007669"/>
    <property type="project" value="UniProtKB-SubCell"/>
</dbReference>
<accession>A0A9P4NM98</accession>
<protein>
    <recommendedName>
        <fullName evidence="5">LYR motif-containing protein 2</fullName>
    </recommendedName>
</protein>
<dbReference type="Pfam" id="PF05347">
    <property type="entry name" value="Complex1_LYR"/>
    <property type="match status" value="1"/>
</dbReference>
<comment type="function">
    <text evidence="6">Involved in efficient integration of the N-module into mitochondrial respiratory chain complex I.</text>
</comment>
<proteinExistence type="inferred from homology"/>
<feature type="domain" description="Complex 1 LYR protein" evidence="7">
    <location>
        <begin position="96"/>
        <end position="152"/>
    </location>
</feature>
<evidence type="ECO:0000256" key="4">
    <source>
        <dbReference type="ARBA" id="ARBA00023128"/>
    </source>
</evidence>
<reference evidence="8" key="1">
    <citation type="journal article" date="2020" name="Stud. Mycol.">
        <title>101 Dothideomycetes genomes: a test case for predicting lifestyles and emergence of pathogens.</title>
        <authorList>
            <person name="Haridas S."/>
            <person name="Albert R."/>
            <person name="Binder M."/>
            <person name="Bloem J."/>
            <person name="Labutti K."/>
            <person name="Salamov A."/>
            <person name="Andreopoulos B."/>
            <person name="Baker S."/>
            <person name="Barry K."/>
            <person name="Bills G."/>
            <person name="Bluhm B."/>
            <person name="Cannon C."/>
            <person name="Castanera R."/>
            <person name="Culley D."/>
            <person name="Daum C."/>
            <person name="Ezra D."/>
            <person name="Gonzalez J."/>
            <person name="Henrissat B."/>
            <person name="Kuo A."/>
            <person name="Liang C."/>
            <person name="Lipzen A."/>
            <person name="Lutzoni F."/>
            <person name="Magnuson J."/>
            <person name="Mondo S."/>
            <person name="Nolan M."/>
            <person name="Ohm R."/>
            <person name="Pangilinan J."/>
            <person name="Park H.-J."/>
            <person name="Ramirez L."/>
            <person name="Alfaro M."/>
            <person name="Sun H."/>
            <person name="Tritt A."/>
            <person name="Yoshinaga Y."/>
            <person name="Zwiers L.-H."/>
            <person name="Turgeon B."/>
            <person name="Goodwin S."/>
            <person name="Spatafora J."/>
            <person name="Crous P."/>
            <person name="Grigoriev I."/>
        </authorList>
    </citation>
    <scope>NUCLEOTIDE SEQUENCE</scope>
    <source>
        <strain evidence="8">CBS 130266</strain>
    </source>
</reference>
<dbReference type="CDD" id="cd20262">
    <property type="entry name" value="Complex1_LYR_LYRM2"/>
    <property type="match status" value="1"/>
</dbReference>
<comment type="similarity">
    <text evidence="2">Belongs to the complex I LYR family.</text>
</comment>
<dbReference type="PANTHER" id="PTHR13675:SF0">
    <property type="entry name" value="LYR MOTIF-CONTAINING PROTEIN 2"/>
    <property type="match status" value="1"/>
</dbReference>